<accession>A0A9W9UN93</accession>
<reference evidence="2" key="2">
    <citation type="journal article" date="2023" name="IMA Fungus">
        <title>Comparative genomic study of the Penicillium genus elucidates a diverse pangenome and 15 lateral gene transfer events.</title>
        <authorList>
            <person name="Petersen C."/>
            <person name="Sorensen T."/>
            <person name="Nielsen M.R."/>
            <person name="Sondergaard T.E."/>
            <person name="Sorensen J.L."/>
            <person name="Fitzpatrick D.A."/>
            <person name="Frisvad J.C."/>
            <person name="Nielsen K.L."/>
        </authorList>
    </citation>
    <scope>NUCLEOTIDE SEQUENCE</scope>
    <source>
        <strain evidence="2">IBT 35675</strain>
    </source>
</reference>
<organism evidence="2 3">
    <name type="scientific">Penicillium brevicompactum</name>
    <dbReference type="NCBI Taxonomy" id="5074"/>
    <lineage>
        <taxon>Eukaryota</taxon>
        <taxon>Fungi</taxon>
        <taxon>Dikarya</taxon>
        <taxon>Ascomycota</taxon>
        <taxon>Pezizomycotina</taxon>
        <taxon>Eurotiomycetes</taxon>
        <taxon>Eurotiomycetidae</taxon>
        <taxon>Eurotiales</taxon>
        <taxon>Aspergillaceae</taxon>
        <taxon>Penicillium</taxon>
    </lineage>
</organism>
<dbReference type="Proteomes" id="UP001148299">
    <property type="component" value="Unassembled WGS sequence"/>
</dbReference>
<comment type="caution">
    <text evidence="2">The sequence shown here is derived from an EMBL/GenBank/DDBJ whole genome shotgun (WGS) entry which is preliminary data.</text>
</comment>
<evidence type="ECO:0000313" key="2">
    <source>
        <dbReference type="EMBL" id="KAJ5350619.1"/>
    </source>
</evidence>
<dbReference type="InterPro" id="IPR029058">
    <property type="entry name" value="AB_hydrolase_fold"/>
</dbReference>
<dbReference type="EMBL" id="JAPZBR010000006">
    <property type="protein sequence ID" value="KAJ5350619.1"/>
    <property type="molecule type" value="Genomic_DNA"/>
</dbReference>
<feature type="signal peptide" evidence="1">
    <location>
        <begin position="1"/>
        <end position="18"/>
    </location>
</feature>
<keyword evidence="1" id="KW-0732">Signal</keyword>
<protein>
    <recommendedName>
        <fullName evidence="4">Alpha/beta hydrolase</fullName>
    </recommendedName>
</protein>
<feature type="chain" id="PRO_5040947274" description="Alpha/beta hydrolase" evidence="1">
    <location>
        <begin position="19"/>
        <end position="559"/>
    </location>
</feature>
<evidence type="ECO:0008006" key="4">
    <source>
        <dbReference type="Google" id="ProtNLM"/>
    </source>
</evidence>
<dbReference type="GO" id="GO:0017000">
    <property type="term" value="P:antibiotic biosynthetic process"/>
    <property type="evidence" value="ECO:0007669"/>
    <property type="project" value="UniProtKB-ARBA"/>
</dbReference>
<keyword evidence="3" id="KW-1185">Reference proteome</keyword>
<gene>
    <name evidence="2" type="ORF">N7541_008346</name>
</gene>
<reference evidence="2" key="1">
    <citation type="submission" date="2022-12" db="EMBL/GenBank/DDBJ databases">
        <authorList>
            <person name="Petersen C."/>
        </authorList>
    </citation>
    <scope>NUCLEOTIDE SEQUENCE</scope>
    <source>
        <strain evidence="2">IBT 35675</strain>
    </source>
</reference>
<dbReference type="SUPFAM" id="SSF53474">
    <property type="entry name" value="alpha/beta-Hydrolases"/>
    <property type="match status" value="1"/>
</dbReference>
<proteinExistence type="predicted"/>
<name>A0A9W9UN93_PENBR</name>
<dbReference type="Gene3D" id="3.40.50.1820">
    <property type="entry name" value="alpha/beta hydrolase"/>
    <property type="match status" value="1"/>
</dbReference>
<sequence>MNLKLFASLLAANSVAIASHHNVSSGLLGTQMTSTSLGNYSLPIPSLVTFGTGVIGGLFRPELHQDPAKAKIAVLVMHAEQDYTTFYPCSELPVRGYTTLCLNNAQSKTGVMNDLDFETMMTDVGTGVEYLNNLPGIDKVVLWGHSGGGAMMAAYQNVAENGASACNGTEKIYPCSSAVDDLPAADGVLLIDANFGLSTMTLLSVNPAIKNESTGAEINSALNLYNPANGWTENGANYTSAFAHRFLGGIASRWNGILSSAEERNRLIQAGNGDYTDDEGLVIPDANYIGFNNKLITQDTRYLAHTVYKWPLLHKGGRVSTQVVPSVRVAGAGIPSATDSFYDGALKTTITRFLSTFAVRVDAKMFNMTADNITGVDWTSSQTTPIGSVPGISKPLLTMGNTGHYEYLNAEKIYLAAKTEDKSIAFVEGAQHTINQGEEKWIRSNAEAKSGKFHADHVNDALTTEQIAHYAFAPGEQHAISIDKTIYPAYNQYVARVEGSLDIYNEGIQKTIAHVYFYANSSVSAADCILDVSDVVDGYKVTPKGGEHNPRFITFNIEN</sequence>
<evidence type="ECO:0000256" key="1">
    <source>
        <dbReference type="SAM" id="SignalP"/>
    </source>
</evidence>
<dbReference type="GO" id="GO:0072330">
    <property type="term" value="P:monocarboxylic acid biosynthetic process"/>
    <property type="evidence" value="ECO:0007669"/>
    <property type="project" value="UniProtKB-ARBA"/>
</dbReference>
<evidence type="ECO:0000313" key="3">
    <source>
        <dbReference type="Proteomes" id="UP001148299"/>
    </source>
</evidence>
<dbReference type="AlphaFoldDB" id="A0A9W9UN93"/>